<reference evidence="3 4" key="1">
    <citation type="submission" date="2015-12" db="EMBL/GenBank/DDBJ databases">
        <title>The genome of Folsomia candida.</title>
        <authorList>
            <person name="Faddeeva A."/>
            <person name="Derks M.F."/>
            <person name="Anvar Y."/>
            <person name="Smit S."/>
            <person name="Van Straalen N."/>
            <person name="Roelofs D."/>
        </authorList>
    </citation>
    <scope>NUCLEOTIDE SEQUENCE [LARGE SCALE GENOMIC DNA]</scope>
    <source>
        <strain evidence="3 4">VU population</strain>
        <tissue evidence="3">Whole body</tissue>
    </source>
</reference>
<organism evidence="3 4">
    <name type="scientific">Folsomia candida</name>
    <name type="common">Springtail</name>
    <dbReference type="NCBI Taxonomy" id="158441"/>
    <lineage>
        <taxon>Eukaryota</taxon>
        <taxon>Metazoa</taxon>
        <taxon>Ecdysozoa</taxon>
        <taxon>Arthropoda</taxon>
        <taxon>Hexapoda</taxon>
        <taxon>Collembola</taxon>
        <taxon>Entomobryomorpha</taxon>
        <taxon>Isotomoidea</taxon>
        <taxon>Isotomidae</taxon>
        <taxon>Proisotominae</taxon>
        <taxon>Folsomia</taxon>
    </lineage>
</organism>
<sequence>MNFSHHFALLTFFGYYQFAEMQNIKEIDANCVETSPFCVANSDCCGHLCVPLVSHTIPDTTVYHALVNVGLRGESQFDLSSLNVCSMVSIKDGKVAEPGARGLEESLGRTTPPTTPPTTPTTPPTTPPVPAPQYPWYPPYPGCFPKTLQDEVAIELDKLVEFVPTVCRPFMEESTKILGRYMKQVPVRRGASYGDECSADARVDKKDWRYVY</sequence>
<protein>
    <submittedName>
        <fullName evidence="3">Conotoxin-like peptide</fullName>
    </submittedName>
</protein>
<keyword evidence="2" id="KW-0732">Signal</keyword>
<feature type="chain" id="PRO_5013393552" evidence="2">
    <location>
        <begin position="22"/>
        <end position="212"/>
    </location>
</feature>
<evidence type="ECO:0000313" key="3">
    <source>
        <dbReference type="EMBL" id="OXA49036.1"/>
    </source>
</evidence>
<dbReference type="Proteomes" id="UP000198287">
    <property type="component" value="Unassembled WGS sequence"/>
</dbReference>
<feature type="region of interest" description="Disordered" evidence="1">
    <location>
        <begin position="103"/>
        <end position="132"/>
    </location>
</feature>
<evidence type="ECO:0000256" key="2">
    <source>
        <dbReference type="SAM" id="SignalP"/>
    </source>
</evidence>
<proteinExistence type="predicted"/>
<name>A0A226DXU0_FOLCA</name>
<gene>
    <name evidence="3" type="ORF">Fcan01_16131</name>
</gene>
<keyword evidence="4" id="KW-1185">Reference proteome</keyword>
<dbReference type="AlphaFoldDB" id="A0A226DXU0"/>
<evidence type="ECO:0000313" key="4">
    <source>
        <dbReference type="Proteomes" id="UP000198287"/>
    </source>
</evidence>
<comment type="caution">
    <text evidence="3">The sequence shown here is derived from an EMBL/GenBank/DDBJ whole genome shotgun (WGS) entry which is preliminary data.</text>
</comment>
<feature type="signal peptide" evidence="2">
    <location>
        <begin position="1"/>
        <end position="21"/>
    </location>
</feature>
<accession>A0A226DXU0</accession>
<dbReference type="EMBL" id="LNIX01000011">
    <property type="protein sequence ID" value="OXA49036.1"/>
    <property type="molecule type" value="Genomic_DNA"/>
</dbReference>
<feature type="compositionally biased region" description="Pro residues" evidence="1">
    <location>
        <begin position="113"/>
        <end position="132"/>
    </location>
</feature>
<evidence type="ECO:0000256" key="1">
    <source>
        <dbReference type="SAM" id="MobiDB-lite"/>
    </source>
</evidence>